<dbReference type="Pfam" id="PF00145">
    <property type="entry name" value="DNA_methylase"/>
    <property type="match status" value="1"/>
</dbReference>
<keyword evidence="1 6" id="KW-0489">Methyltransferase</keyword>
<organism evidence="6 7">
    <name type="scientific">Aquamicrobium soli</name>
    <dbReference type="NCBI Taxonomy" id="1811518"/>
    <lineage>
        <taxon>Bacteria</taxon>
        <taxon>Pseudomonadati</taxon>
        <taxon>Pseudomonadota</taxon>
        <taxon>Alphaproteobacteria</taxon>
        <taxon>Hyphomicrobiales</taxon>
        <taxon>Phyllobacteriaceae</taxon>
        <taxon>Aquamicrobium</taxon>
    </lineage>
</organism>
<evidence type="ECO:0000256" key="2">
    <source>
        <dbReference type="ARBA" id="ARBA00022679"/>
    </source>
</evidence>
<feature type="compositionally biased region" description="Basic and acidic residues" evidence="5">
    <location>
        <begin position="54"/>
        <end position="63"/>
    </location>
</feature>
<keyword evidence="3" id="KW-0680">Restriction system</keyword>
<evidence type="ECO:0000313" key="7">
    <source>
        <dbReference type="Proteomes" id="UP001595583"/>
    </source>
</evidence>
<accession>A0ABV7K843</accession>
<evidence type="ECO:0000256" key="5">
    <source>
        <dbReference type="SAM" id="MobiDB-lite"/>
    </source>
</evidence>
<evidence type="ECO:0000256" key="4">
    <source>
        <dbReference type="ARBA" id="ARBA00047422"/>
    </source>
</evidence>
<evidence type="ECO:0000313" key="6">
    <source>
        <dbReference type="EMBL" id="MFC3204713.1"/>
    </source>
</evidence>
<comment type="caution">
    <text evidence="6">The sequence shown here is derived from an EMBL/GenBank/DDBJ whole genome shotgun (WGS) entry which is preliminary data.</text>
</comment>
<dbReference type="Gene3D" id="3.40.50.150">
    <property type="entry name" value="Vaccinia Virus protein VP39"/>
    <property type="match status" value="1"/>
</dbReference>
<feature type="region of interest" description="Disordered" evidence="5">
    <location>
        <begin position="54"/>
        <end position="101"/>
    </location>
</feature>
<keyword evidence="7" id="KW-1185">Reference proteome</keyword>
<dbReference type="SUPFAM" id="SSF53335">
    <property type="entry name" value="S-adenosyl-L-methionine-dependent methyltransferases"/>
    <property type="match status" value="1"/>
</dbReference>
<name>A0ABV7K843_9HYPH</name>
<dbReference type="GO" id="GO:0008168">
    <property type="term" value="F:methyltransferase activity"/>
    <property type="evidence" value="ECO:0007669"/>
    <property type="project" value="UniProtKB-KW"/>
</dbReference>
<dbReference type="GO" id="GO:0032259">
    <property type="term" value="P:methylation"/>
    <property type="evidence" value="ECO:0007669"/>
    <property type="project" value="UniProtKB-KW"/>
</dbReference>
<proteinExistence type="predicted"/>
<reference evidence="7" key="1">
    <citation type="journal article" date="2019" name="Int. J. Syst. Evol. Microbiol.">
        <title>The Global Catalogue of Microorganisms (GCM) 10K type strain sequencing project: providing services to taxonomists for standard genome sequencing and annotation.</title>
        <authorList>
            <consortium name="The Broad Institute Genomics Platform"/>
            <consortium name="The Broad Institute Genome Sequencing Center for Infectious Disease"/>
            <person name="Wu L."/>
            <person name="Ma J."/>
        </authorList>
    </citation>
    <scope>NUCLEOTIDE SEQUENCE [LARGE SCALE GENOMIC DNA]</scope>
    <source>
        <strain evidence="7">KCTC 52165</strain>
    </source>
</reference>
<gene>
    <name evidence="6" type="ORF">ACFOHJ_00605</name>
</gene>
<evidence type="ECO:0000256" key="1">
    <source>
        <dbReference type="ARBA" id="ARBA00022603"/>
    </source>
</evidence>
<comment type="catalytic activity">
    <reaction evidence="4">
        <text>a 2'-deoxycytidine in DNA + S-adenosyl-L-methionine = a 5-methyl-2'-deoxycytidine in DNA + S-adenosyl-L-homocysteine + H(+)</text>
        <dbReference type="Rhea" id="RHEA:13681"/>
        <dbReference type="Rhea" id="RHEA-COMP:11369"/>
        <dbReference type="Rhea" id="RHEA-COMP:11370"/>
        <dbReference type="ChEBI" id="CHEBI:15378"/>
        <dbReference type="ChEBI" id="CHEBI:57856"/>
        <dbReference type="ChEBI" id="CHEBI:59789"/>
        <dbReference type="ChEBI" id="CHEBI:85452"/>
        <dbReference type="ChEBI" id="CHEBI:85454"/>
        <dbReference type="EC" id="2.1.1.37"/>
    </reaction>
</comment>
<dbReference type="EMBL" id="JBHRTK010000001">
    <property type="protein sequence ID" value="MFC3204713.1"/>
    <property type="molecule type" value="Genomic_DNA"/>
</dbReference>
<dbReference type="RefSeq" id="WP_378218030.1">
    <property type="nucleotide sequence ID" value="NZ_JBHRTK010000001.1"/>
</dbReference>
<protein>
    <submittedName>
        <fullName evidence="6">DNA cytosine methyltransferase</fullName>
    </submittedName>
</protein>
<evidence type="ECO:0000256" key="3">
    <source>
        <dbReference type="ARBA" id="ARBA00022747"/>
    </source>
</evidence>
<dbReference type="Proteomes" id="UP001595583">
    <property type="component" value="Unassembled WGS sequence"/>
</dbReference>
<sequence length="101" mass="11040">MDERRYGVWAQRQDCLAVLDAQYFGVPQRRERVFLVASLGKAARSFRPEAVLLERRTEGDGSSKRRTKRQPAAGTAGEGADVAFCNEAGPGAGSAKNVSRR</sequence>
<keyword evidence="2" id="KW-0808">Transferase</keyword>
<dbReference type="InterPro" id="IPR001525">
    <property type="entry name" value="C5_MeTfrase"/>
</dbReference>
<dbReference type="InterPro" id="IPR029063">
    <property type="entry name" value="SAM-dependent_MTases_sf"/>
</dbReference>